<dbReference type="Pfam" id="PF13976">
    <property type="entry name" value="gag_pre-integrs"/>
    <property type="match status" value="1"/>
</dbReference>
<organism evidence="4 5">
    <name type="scientific">Lupinus albus</name>
    <name type="common">White lupine</name>
    <name type="synonym">Lupinus termis</name>
    <dbReference type="NCBI Taxonomy" id="3870"/>
    <lineage>
        <taxon>Eukaryota</taxon>
        <taxon>Viridiplantae</taxon>
        <taxon>Streptophyta</taxon>
        <taxon>Embryophyta</taxon>
        <taxon>Tracheophyta</taxon>
        <taxon>Spermatophyta</taxon>
        <taxon>Magnoliopsida</taxon>
        <taxon>eudicotyledons</taxon>
        <taxon>Gunneridae</taxon>
        <taxon>Pentapetalae</taxon>
        <taxon>rosids</taxon>
        <taxon>fabids</taxon>
        <taxon>Fabales</taxon>
        <taxon>Fabaceae</taxon>
        <taxon>Papilionoideae</taxon>
        <taxon>50 kb inversion clade</taxon>
        <taxon>genistoids sensu lato</taxon>
        <taxon>core genistoids</taxon>
        <taxon>Genisteae</taxon>
        <taxon>Lupinus</taxon>
    </lineage>
</organism>
<dbReference type="GO" id="GO:0003964">
    <property type="term" value="F:RNA-directed DNA polymerase activity"/>
    <property type="evidence" value="ECO:0007669"/>
    <property type="project" value="UniProtKB-KW"/>
</dbReference>
<keyword evidence="4" id="KW-0548">Nucleotidyltransferase</keyword>
<evidence type="ECO:0000259" key="3">
    <source>
        <dbReference type="PROSITE" id="PS50158"/>
    </source>
</evidence>
<dbReference type="PROSITE" id="PS50158">
    <property type="entry name" value="ZF_CCHC"/>
    <property type="match status" value="1"/>
</dbReference>
<protein>
    <submittedName>
        <fullName evidence="4">Putative RNA-directed DNA polymerase</fullName>
    </submittedName>
</protein>
<accession>A0A6A4QQH0</accession>
<name>A0A6A4QQH0_LUPAL</name>
<dbReference type="Pfam" id="PF00098">
    <property type="entry name" value="zf-CCHC"/>
    <property type="match status" value="1"/>
</dbReference>
<sequence>MALVDNITGPNSFDLSRPFRFDGTNFKRWQTKMEFFLTVKKVAHVLKEDIPVVPEEAEKEEREKLAMDIALWNDNDYLCKHFILGGLSDDLYDYYIPYKSAKLVWQALKKKYDTEEAGTKKYAVSRYLKYQMTDDKSVESQSHEIQKIAHEIITEGMPLDEQFQVAVIIDKLPPSWKDFKNVLRHKTKEFSLESLITRLRIEEEARKQDQNEEVLALSSHSTRKKFSGAVLKPSGSNFKNQNRNGNKAKITGRNKNWNSKKVQYAKPPAKNDSGNLFICFKCGKPGHMARKCRNQSVDHTPQANMVEDPLVAVLTEVTMIGGSDGWWVDTGASRHVCYDRAMFKTYTNADNKKVLLGDSHTTTVAGTGDVELRFTSGRTLILKDVMHTPEMRKNLVSGFLLNKAGFTQTIGADLYTLTKNGVFVGKGYATDGMFKLNVEVSINKISDSIYMLCDFSIWHSRLCHINKRAITNLSNLGLIPKLSKK</sequence>
<evidence type="ECO:0000256" key="2">
    <source>
        <dbReference type="SAM" id="MobiDB-lite"/>
    </source>
</evidence>
<reference evidence="5" key="1">
    <citation type="journal article" date="2020" name="Nat. Commun.">
        <title>Genome sequence of the cluster root forming white lupin.</title>
        <authorList>
            <person name="Hufnagel B."/>
            <person name="Marques A."/>
            <person name="Soriano A."/>
            <person name="Marques L."/>
            <person name="Divol F."/>
            <person name="Doumas P."/>
            <person name="Sallet E."/>
            <person name="Mancinotti D."/>
            <person name="Carrere S."/>
            <person name="Marande W."/>
            <person name="Arribat S."/>
            <person name="Keller J."/>
            <person name="Huneau C."/>
            <person name="Blein T."/>
            <person name="Aime D."/>
            <person name="Laguerre M."/>
            <person name="Taylor J."/>
            <person name="Schubert V."/>
            <person name="Nelson M."/>
            <person name="Geu-Flores F."/>
            <person name="Crespi M."/>
            <person name="Gallardo-Guerrero K."/>
            <person name="Delaux P.-M."/>
            <person name="Salse J."/>
            <person name="Berges H."/>
            <person name="Guyot R."/>
            <person name="Gouzy J."/>
            <person name="Peret B."/>
        </authorList>
    </citation>
    <scope>NUCLEOTIDE SEQUENCE [LARGE SCALE GENOMIC DNA]</scope>
    <source>
        <strain evidence="5">cv. Amiga</strain>
    </source>
</reference>
<dbReference type="GO" id="GO:0008270">
    <property type="term" value="F:zinc ion binding"/>
    <property type="evidence" value="ECO:0007669"/>
    <property type="project" value="UniProtKB-KW"/>
</dbReference>
<evidence type="ECO:0000313" key="5">
    <source>
        <dbReference type="Proteomes" id="UP000447434"/>
    </source>
</evidence>
<dbReference type="AlphaFoldDB" id="A0A6A4QQH0"/>
<keyword evidence="1" id="KW-0862">Zinc</keyword>
<gene>
    <name evidence="4" type="ORF">Lalb_Chr03g0030681</name>
</gene>
<dbReference type="SUPFAM" id="SSF57756">
    <property type="entry name" value="Retrovirus zinc finger-like domains"/>
    <property type="match status" value="1"/>
</dbReference>
<dbReference type="Pfam" id="PF22936">
    <property type="entry name" value="Pol_BBD"/>
    <property type="match status" value="1"/>
</dbReference>
<dbReference type="InterPro" id="IPR054722">
    <property type="entry name" value="PolX-like_BBD"/>
</dbReference>
<dbReference type="Proteomes" id="UP000447434">
    <property type="component" value="Chromosome 3"/>
</dbReference>
<dbReference type="SMART" id="SM00343">
    <property type="entry name" value="ZnF_C2HC"/>
    <property type="match status" value="1"/>
</dbReference>
<keyword evidence="4" id="KW-0808">Transferase</keyword>
<keyword evidence="5" id="KW-1185">Reference proteome</keyword>
<feature type="domain" description="CCHC-type" evidence="3">
    <location>
        <begin position="279"/>
        <end position="294"/>
    </location>
</feature>
<dbReference type="InterPro" id="IPR025724">
    <property type="entry name" value="GAG-pre-integrase_dom"/>
</dbReference>
<feature type="region of interest" description="Disordered" evidence="2">
    <location>
        <begin position="228"/>
        <end position="252"/>
    </location>
</feature>
<keyword evidence="4" id="KW-0695">RNA-directed DNA polymerase</keyword>
<dbReference type="GO" id="GO:0003676">
    <property type="term" value="F:nucleic acid binding"/>
    <property type="evidence" value="ECO:0007669"/>
    <property type="project" value="InterPro"/>
</dbReference>
<dbReference type="InterPro" id="IPR001878">
    <property type="entry name" value="Znf_CCHC"/>
</dbReference>
<keyword evidence="1" id="KW-0863">Zinc-finger</keyword>
<evidence type="ECO:0000256" key="1">
    <source>
        <dbReference type="PROSITE-ProRule" id="PRU00047"/>
    </source>
</evidence>
<dbReference type="Pfam" id="PF14223">
    <property type="entry name" value="Retrotran_gag_2"/>
    <property type="match status" value="1"/>
</dbReference>
<dbReference type="PANTHER" id="PTHR47592">
    <property type="entry name" value="PBF68 PROTEIN"/>
    <property type="match status" value="1"/>
</dbReference>
<proteinExistence type="predicted"/>
<dbReference type="Gene3D" id="4.10.60.10">
    <property type="entry name" value="Zinc finger, CCHC-type"/>
    <property type="match status" value="1"/>
</dbReference>
<keyword evidence="1" id="KW-0479">Metal-binding</keyword>
<comment type="caution">
    <text evidence="4">The sequence shown here is derived from an EMBL/GenBank/DDBJ whole genome shotgun (WGS) entry which is preliminary data.</text>
</comment>
<dbReference type="PANTHER" id="PTHR47592:SF27">
    <property type="entry name" value="OS08G0421700 PROTEIN"/>
    <property type="match status" value="1"/>
</dbReference>
<evidence type="ECO:0000313" key="4">
    <source>
        <dbReference type="EMBL" id="KAE9616995.1"/>
    </source>
</evidence>
<feature type="compositionally biased region" description="Polar residues" evidence="2">
    <location>
        <begin position="234"/>
        <end position="245"/>
    </location>
</feature>
<dbReference type="InterPro" id="IPR036875">
    <property type="entry name" value="Znf_CCHC_sf"/>
</dbReference>
<dbReference type="OrthoDB" id="1432107at2759"/>
<dbReference type="EMBL" id="WOCE01000003">
    <property type="protein sequence ID" value="KAE9616995.1"/>
    <property type="molecule type" value="Genomic_DNA"/>
</dbReference>